<keyword evidence="2" id="KW-1003">Cell membrane</keyword>
<comment type="subcellular location">
    <subcellularLocation>
        <location evidence="1">Cell membrane</location>
        <topology evidence="1">Multi-pass membrane protein</topology>
    </subcellularLocation>
</comment>
<feature type="transmembrane region" description="Helical" evidence="6">
    <location>
        <begin position="124"/>
        <end position="145"/>
    </location>
</feature>
<name>A3M0C4_PICST</name>
<dbReference type="GO" id="GO:0005886">
    <property type="term" value="C:plasma membrane"/>
    <property type="evidence" value="ECO:0007669"/>
    <property type="project" value="UniProtKB-SubCell"/>
</dbReference>
<dbReference type="RefSeq" id="XP_001386526.2">
    <property type="nucleotide sequence ID" value="XM_001386489.1"/>
</dbReference>
<dbReference type="EMBL" id="CP000502">
    <property type="protein sequence ID" value="ABN68497.2"/>
    <property type="molecule type" value="Genomic_DNA"/>
</dbReference>
<dbReference type="PANTHER" id="PTHR34187">
    <property type="entry name" value="FGR18P"/>
    <property type="match status" value="1"/>
</dbReference>
<dbReference type="eggNOG" id="ENOG502S455">
    <property type="taxonomic scope" value="Eukaryota"/>
</dbReference>
<sequence>FWDKINVLQFTSITLENKGSVARDHMANERTFLAWLRTSLSFITIGIGVTQLFRLEHKSSSVKINSTVLALTHPDEEGEPIAKYGKPLGSVFIVLGIVTLIFGMLRFFKVQTMLTKNYYPATRLSLLSLILVVLAVILVTFLMVIQASI</sequence>
<protein>
    <recommendedName>
        <fullName evidence="7">DUF202 domain-containing protein</fullName>
    </recommendedName>
</protein>
<evidence type="ECO:0000256" key="2">
    <source>
        <dbReference type="ARBA" id="ARBA00022475"/>
    </source>
</evidence>
<keyword evidence="9" id="KW-1185">Reference proteome</keyword>
<keyword evidence="3 6" id="KW-0812">Transmembrane</keyword>
<dbReference type="AlphaFoldDB" id="A3M0C4"/>
<gene>
    <name evidence="8" type="ORF">PICST_64135</name>
</gene>
<dbReference type="OMA" id="KWRIFTH"/>
<evidence type="ECO:0000313" key="9">
    <source>
        <dbReference type="Proteomes" id="UP000002258"/>
    </source>
</evidence>
<dbReference type="InParanoid" id="A3M0C4"/>
<evidence type="ECO:0000313" key="8">
    <source>
        <dbReference type="EMBL" id="ABN68497.2"/>
    </source>
</evidence>
<dbReference type="Pfam" id="PF02656">
    <property type="entry name" value="DUF202"/>
    <property type="match status" value="1"/>
</dbReference>
<dbReference type="TCDB" id="9.B.51.1.5">
    <property type="family name" value="the uncharacterized duf202/yidh (yidh) family"/>
</dbReference>
<proteinExistence type="predicted"/>
<dbReference type="InterPro" id="IPR052053">
    <property type="entry name" value="IM_YidH-like"/>
</dbReference>
<keyword evidence="4 6" id="KW-1133">Transmembrane helix</keyword>
<evidence type="ECO:0000256" key="5">
    <source>
        <dbReference type="ARBA" id="ARBA00023136"/>
    </source>
</evidence>
<keyword evidence="5 6" id="KW-0472">Membrane</keyword>
<evidence type="ECO:0000256" key="6">
    <source>
        <dbReference type="SAM" id="Phobius"/>
    </source>
</evidence>
<dbReference type="Proteomes" id="UP000002258">
    <property type="component" value="Chromosome 8"/>
</dbReference>
<dbReference type="PANTHER" id="PTHR34187:SF2">
    <property type="entry name" value="DUF202 DOMAIN-CONTAINING PROTEIN"/>
    <property type="match status" value="1"/>
</dbReference>
<organism evidence="8 9">
    <name type="scientific">Scheffersomyces stipitis (strain ATCC 58785 / CBS 6054 / NBRC 10063 / NRRL Y-11545)</name>
    <name type="common">Yeast</name>
    <name type="synonym">Pichia stipitis</name>
    <dbReference type="NCBI Taxonomy" id="322104"/>
    <lineage>
        <taxon>Eukaryota</taxon>
        <taxon>Fungi</taxon>
        <taxon>Dikarya</taxon>
        <taxon>Ascomycota</taxon>
        <taxon>Saccharomycotina</taxon>
        <taxon>Pichiomycetes</taxon>
        <taxon>Debaryomycetaceae</taxon>
        <taxon>Scheffersomyces</taxon>
    </lineage>
</organism>
<feature type="domain" description="DUF202" evidence="7">
    <location>
        <begin position="23"/>
        <end position="112"/>
    </location>
</feature>
<feature type="transmembrane region" description="Helical" evidence="6">
    <location>
        <begin position="88"/>
        <end position="108"/>
    </location>
</feature>
<feature type="transmembrane region" description="Helical" evidence="6">
    <location>
        <begin position="32"/>
        <end position="53"/>
    </location>
</feature>
<dbReference type="OrthoDB" id="199599at2759"/>
<accession>A3M0C4</accession>
<evidence type="ECO:0000256" key="1">
    <source>
        <dbReference type="ARBA" id="ARBA00004651"/>
    </source>
</evidence>
<reference evidence="8 9" key="1">
    <citation type="journal article" date="2007" name="Nat. Biotechnol.">
        <title>Genome sequence of the lignocellulose-bioconverting and xylose-fermenting yeast Pichia stipitis.</title>
        <authorList>
            <person name="Jeffries T.W."/>
            <person name="Grigoriev I.V."/>
            <person name="Grimwood J."/>
            <person name="Laplaza J.M."/>
            <person name="Aerts A."/>
            <person name="Salamov A."/>
            <person name="Schmutz J."/>
            <person name="Lindquist E."/>
            <person name="Dehal P."/>
            <person name="Shapiro H."/>
            <person name="Jin Y.S."/>
            <person name="Passoth V."/>
            <person name="Richardson P.M."/>
        </authorList>
    </citation>
    <scope>NUCLEOTIDE SEQUENCE [LARGE SCALE GENOMIC DNA]</scope>
    <source>
        <strain evidence="9">ATCC 58785 / CBS 6054 / NBRC 10063 / NRRL Y-11545</strain>
    </source>
</reference>
<dbReference type="GeneID" id="4840900"/>
<evidence type="ECO:0000256" key="4">
    <source>
        <dbReference type="ARBA" id="ARBA00022989"/>
    </source>
</evidence>
<evidence type="ECO:0000256" key="3">
    <source>
        <dbReference type="ARBA" id="ARBA00022692"/>
    </source>
</evidence>
<dbReference type="HOGENOM" id="CLU_053359_3_2_1"/>
<dbReference type="InterPro" id="IPR003807">
    <property type="entry name" value="DUF202"/>
</dbReference>
<evidence type="ECO:0000259" key="7">
    <source>
        <dbReference type="Pfam" id="PF02656"/>
    </source>
</evidence>
<feature type="non-terminal residue" evidence="8">
    <location>
        <position position="1"/>
    </location>
</feature>
<dbReference type="KEGG" id="pic:PICST_64135"/>